<dbReference type="NCBIfam" id="TIGR03302">
    <property type="entry name" value="OM_YfiO"/>
    <property type="match status" value="1"/>
</dbReference>
<name>A0A7V5CSZ7_9BACT</name>
<evidence type="ECO:0000313" key="7">
    <source>
        <dbReference type="EMBL" id="HGY94022.1"/>
    </source>
</evidence>
<accession>A0A7V5CSZ7</accession>
<keyword evidence="1 5" id="KW-0732">Signal</keyword>
<dbReference type="SUPFAM" id="SSF48452">
    <property type="entry name" value="TPR-like"/>
    <property type="match status" value="1"/>
</dbReference>
<feature type="compositionally biased region" description="Basic and acidic residues" evidence="4">
    <location>
        <begin position="524"/>
        <end position="534"/>
    </location>
</feature>
<dbReference type="InterPro" id="IPR039565">
    <property type="entry name" value="BamD-like"/>
</dbReference>
<protein>
    <submittedName>
        <fullName evidence="7">Outer membrane protein assembly factor BamD</fullName>
    </submittedName>
</protein>
<evidence type="ECO:0000256" key="1">
    <source>
        <dbReference type="ARBA" id="ARBA00022729"/>
    </source>
</evidence>
<feature type="compositionally biased region" description="Polar residues" evidence="4">
    <location>
        <begin position="402"/>
        <end position="413"/>
    </location>
</feature>
<gene>
    <name evidence="7" type="primary">bamD</name>
    <name evidence="7" type="ORF">ENW50_04960</name>
</gene>
<evidence type="ECO:0000256" key="5">
    <source>
        <dbReference type="SAM" id="SignalP"/>
    </source>
</evidence>
<proteinExistence type="predicted"/>
<feature type="domain" description="Outer membrane lipoprotein BamD-like" evidence="6">
    <location>
        <begin position="51"/>
        <end position="237"/>
    </location>
</feature>
<dbReference type="Pfam" id="PF13525">
    <property type="entry name" value="YfiO"/>
    <property type="match status" value="1"/>
</dbReference>
<comment type="caution">
    <text evidence="7">The sequence shown here is derived from an EMBL/GenBank/DDBJ whole genome shotgun (WGS) entry which is preliminary data.</text>
</comment>
<evidence type="ECO:0000256" key="4">
    <source>
        <dbReference type="SAM" id="MobiDB-lite"/>
    </source>
</evidence>
<feature type="chain" id="PRO_5031478258" evidence="5">
    <location>
        <begin position="26"/>
        <end position="549"/>
    </location>
</feature>
<feature type="compositionally biased region" description="Low complexity" evidence="4">
    <location>
        <begin position="424"/>
        <end position="433"/>
    </location>
</feature>
<sequence>MNRLVKGVTALCVGAALCCAPNAFARKHHHKKKTRFSQVDTNPLANLKTKQPDAELFNKAMKSMRKGRYDVARLELETLLNTYPDSEYAMRAKLAVADSWFKEGGAAALQQAEAEYKDFITFFPNTPEAAEAQMKVGDIYYMQMERPDRDPTNALAAEQQYRTMIEQFPDSTLIPEAKQKLRNVQEVLAQAQFEVGTYYSTIEDWPGAIARLQTVADLYPLYSKVDADLLLMGDDYANEAQAVSRMRMPAKAKTELLNYYNGRAADAWSAIVEKYPMSPNAENAKDRLIAMGLKIPTPTPEALAESEAMEASMVPVKFKTRALDFFSRAGATPVQAVRVGNPTLTDPPQTYAPAIARQQKAVFIAALKNEPLPTANDENQSPVEAQSGPHMATPSEIRASEKNSNGEQATPTASFEDVPTGNADTTSDTTTVDAQGGVKTTVHQAQPENSEPAGPDRPAEINGAAIAPAVNTPIAGPVGSSGPKALPAAEKPAEAPEQINDVPDTARGHAVNQATNGKHKKKKAAFDAKEESSSKHKKKKGLNRWLNPF</sequence>
<keyword evidence="2" id="KW-0472">Membrane</keyword>
<evidence type="ECO:0000256" key="3">
    <source>
        <dbReference type="ARBA" id="ARBA00023237"/>
    </source>
</evidence>
<dbReference type="AlphaFoldDB" id="A0A7V5CSZ7"/>
<feature type="region of interest" description="Disordered" evidence="4">
    <location>
        <begin position="372"/>
        <end position="549"/>
    </location>
</feature>
<evidence type="ECO:0000259" key="6">
    <source>
        <dbReference type="Pfam" id="PF13525"/>
    </source>
</evidence>
<organism evidence="7">
    <name type="scientific">Acidobacterium capsulatum</name>
    <dbReference type="NCBI Taxonomy" id="33075"/>
    <lineage>
        <taxon>Bacteria</taxon>
        <taxon>Pseudomonadati</taxon>
        <taxon>Acidobacteriota</taxon>
        <taxon>Terriglobia</taxon>
        <taxon>Terriglobales</taxon>
        <taxon>Acidobacteriaceae</taxon>
        <taxon>Acidobacterium</taxon>
    </lineage>
</organism>
<dbReference type="EMBL" id="DTKL01000026">
    <property type="protein sequence ID" value="HGY94022.1"/>
    <property type="molecule type" value="Genomic_DNA"/>
</dbReference>
<evidence type="ECO:0000256" key="2">
    <source>
        <dbReference type="ARBA" id="ARBA00023136"/>
    </source>
</evidence>
<reference evidence="7" key="1">
    <citation type="journal article" date="2020" name="mSystems">
        <title>Genome- and Community-Level Interaction Insights into Carbon Utilization and Element Cycling Functions of Hydrothermarchaeota in Hydrothermal Sediment.</title>
        <authorList>
            <person name="Zhou Z."/>
            <person name="Liu Y."/>
            <person name="Xu W."/>
            <person name="Pan J."/>
            <person name="Luo Z.H."/>
            <person name="Li M."/>
        </authorList>
    </citation>
    <scope>NUCLEOTIDE SEQUENCE [LARGE SCALE GENOMIC DNA]</scope>
    <source>
        <strain evidence="7">SpSt-855</strain>
    </source>
</reference>
<dbReference type="Gene3D" id="1.25.40.10">
    <property type="entry name" value="Tetratricopeptide repeat domain"/>
    <property type="match status" value="1"/>
</dbReference>
<dbReference type="InterPro" id="IPR011990">
    <property type="entry name" value="TPR-like_helical_dom_sf"/>
</dbReference>
<keyword evidence="3" id="KW-0998">Cell outer membrane</keyword>
<dbReference type="InterPro" id="IPR017689">
    <property type="entry name" value="BamD"/>
</dbReference>
<feature type="signal peptide" evidence="5">
    <location>
        <begin position="1"/>
        <end position="25"/>
    </location>
</feature>